<proteinExistence type="predicted"/>
<keyword evidence="9" id="KW-1185">Reference proteome</keyword>
<dbReference type="STRING" id="4096.A0A1U7UVC7"/>
<feature type="transmembrane region" description="Helical" evidence="7">
    <location>
        <begin position="41"/>
        <end position="60"/>
    </location>
</feature>
<feature type="transmembrane region" description="Helical" evidence="7">
    <location>
        <begin position="132"/>
        <end position="154"/>
    </location>
</feature>
<organism evidence="9 10">
    <name type="scientific">Nicotiana sylvestris</name>
    <name type="common">Wood tobacco</name>
    <name type="synonym">South American tobacco</name>
    <dbReference type="NCBI Taxonomy" id="4096"/>
    <lineage>
        <taxon>Eukaryota</taxon>
        <taxon>Viridiplantae</taxon>
        <taxon>Streptophyta</taxon>
        <taxon>Embryophyta</taxon>
        <taxon>Tracheophyta</taxon>
        <taxon>Spermatophyta</taxon>
        <taxon>Magnoliopsida</taxon>
        <taxon>eudicotyledons</taxon>
        <taxon>Gunneridae</taxon>
        <taxon>Pentapetalae</taxon>
        <taxon>asterids</taxon>
        <taxon>lamiids</taxon>
        <taxon>Solanales</taxon>
        <taxon>Solanaceae</taxon>
        <taxon>Nicotianoideae</taxon>
        <taxon>Nicotianeae</taxon>
        <taxon>Nicotiana</taxon>
    </lineage>
</organism>
<dbReference type="GO" id="GO:0006865">
    <property type="term" value="P:amino acid transport"/>
    <property type="evidence" value="ECO:0007669"/>
    <property type="project" value="UniProtKB-KW"/>
</dbReference>
<evidence type="ECO:0000256" key="4">
    <source>
        <dbReference type="ARBA" id="ARBA00022970"/>
    </source>
</evidence>
<dbReference type="RefSeq" id="XP_009759982.1">
    <property type="nucleotide sequence ID" value="XM_009761680.1"/>
</dbReference>
<evidence type="ECO:0000256" key="5">
    <source>
        <dbReference type="ARBA" id="ARBA00022989"/>
    </source>
</evidence>
<evidence type="ECO:0000256" key="1">
    <source>
        <dbReference type="ARBA" id="ARBA00004370"/>
    </source>
</evidence>
<evidence type="ECO:0000256" key="6">
    <source>
        <dbReference type="ARBA" id="ARBA00023136"/>
    </source>
</evidence>
<keyword evidence="6 7" id="KW-0472">Membrane</keyword>
<protein>
    <submittedName>
        <fullName evidence="10">Proline transporter 2-like isoform X1</fullName>
    </submittedName>
</protein>
<dbReference type="GO" id="GO:0016020">
    <property type="term" value="C:membrane"/>
    <property type="evidence" value="ECO:0007669"/>
    <property type="project" value="UniProtKB-SubCell"/>
</dbReference>
<evidence type="ECO:0000313" key="10">
    <source>
        <dbReference type="RefSeq" id="XP_009759982.1"/>
    </source>
</evidence>
<accession>A0A1U7UVC7</accession>
<keyword evidence="5 7" id="KW-1133">Transmembrane helix</keyword>
<evidence type="ECO:0000259" key="8">
    <source>
        <dbReference type="Pfam" id="PF01490"/>
    </source>
</evidence>
<reference evidence="9" key="1">
    <citation type="journal article" date="2013" name="Genome Biol.">
        <title>Reference genomes and transcriptomes of Nicotiana sylvestris and Nicotiana tomentosiformis.</title>
        <authorList>
            <person name="Sierro N."/>
            <person name="Battey J.N."/>
            <person name="Ouadi S."/>
            <person name="Bovet L."/>
            <person name="Goepfert S."/>
            <person name="Bakaher N."/>
            <person name="Peitsch M.C."/>
            <person name="Ivanov N.V."/>
        </authorList>
    </citation>
    <scope>NUCLEOTIDE SEQUENCE [LARGE SCALE GENOMIC DNA]</scope>
</reference>
<dbReference type="GeneID" id="104212430"/>
<keyword evidence="4" id="KW-0029">Amino-acid transport</keyword>
<dbReference type="InterPro" id="IPR013057">
    <property type="entry name" value="AA_transpt_TM"/>
</dbReference>
<sequence length="181" mass="19915">MGEEEEKKEGVTSSGNHVALEVEAPETHHQIGQGPSPCTCMLLSCFPTLFFLIGICFIRLTNTQTNRQCAYALGYAGVTMIPLGWIGGVIGLMLEAVISLYANALIAKIHEYGGKRHIRYRDLAGFIYGQKAYVVVWGLQYANLFLINIGYIILGGQALKIRPFNTSGKKSLRMCLLTAQK</sequence>
<evidence type="ECO:0000256" key="7">
    <source>
        <dbReference type="SAM" id="Phobius"/>
    </source>
</evidence>
<keyword evidence="2" id="KW-0813">Transport</keyword>
<dbReference type="Pfam" id="PF01490">
    <property type="entry name" value="Aa_trans"/>
    <property type="match status" value="1"/>
</dbReference>
<gene>
    <name evidence="10" type="primary">LOC104212430</name>
</gene>
<evidence type="ECO:0000313" key="9">
    <source>
        <dbReference type="Proteomes" id="UP000189701"/>
    </source>
</evidence>
<dbReference type="eggNOG" id="KOG1303">
    <property type="taxonomic scope" value="Eukaryota"/>
</dbReference>
<evidence type="ECO:0000256" key="2">
    <source>
        <dbReference type="ARBA" id="ARBA00022448"/>
    </source>
</evidence>
<keyword evidence="3 7" id="KW-0812">Transmembrane</keyword>
<reference evidence="10" key="2">
    <citation type="submission" date="2025-08" db="UniProtKB">
        <authorList>
            <consortium name="RefSeq"/>
        </authorList>
    </citation>
    <scope>IDENTIFICATION</scope>
    <source>
        <tissue evidence="10">Leaf</tissue>
    </source>
</reference>
<dbReference type="Proteomes" id="UP000189701">
    <property type="component" value="Unplaced"/>
</dbReference>
<dbReference type="AlphaFoldDB" id="A0A1U7UVC7"/>
<dbReference type="KEGG" id="nsy:104212430"/>
<dbReference type="PANTHER" id="PTHR48017">
    <property type="entry name" value="OS05G0424000 PROTEIN-RELATED"/>
    <property type="match status" value="1"/>
</dbReference>
<name>A0A1U7UVC7_NICSY</name>
<feature type="domain" description="Amino acid transporter transmembrane" evidence="8">
    <location>
        <begin position="69"/>
        <end position="160"/>
    </location>
</feature>
<evidence type="ECO:0000256" key="3">
    <source>
        <dbReference type="ARBA" id="ARBA00022692"/>
    </source>
</evidence>
<comment type="subcellular location">
    <subcellularLocation>
        <location evidence="1">Membrane</location>
    </subcellularLocation>
</comment>
<feature type="transmembrane region" description="Helical" evidence="7">
    <location>
        <begin position="72"/>
        <end position="94"/>
    </location>
</feature>